<evidence type="ECO:0000313" key="1">
    <source>
        <dbReference type="EMBL" id="TXL63561.1"/>
    </source>
</evidence>
<name>A0A5C8NRQ1_9BURK</name>
<comment type="caution">
    <text evidence="1">The sequence shown here is derived from an EMBL/GenBank/DDBJ whole genome shotgun (WGS) entry which is preliminary data.</text>
</comment>
<evidence type="ECO:0000313" key="2">
    <source>
        <dbReference type="Proteomes" id="UP000321548"/>
    </source>
</evidence>
<accession>A0A5C8NRQ1</accession>
<proteinExistence type="predicted"/>
<dbReference type="Proteomes" id="UP000321548">
    <property type="component" value="Unassembled WGS sequence"/>
</dbReference>
<reference evidence="1 2" key="1">
    <citation type="submission" date="2019-06" db="EMBL/GenBank/DDBJ databases">
        <title>Quisquiliibacterium sp. nov., isolated from a maize field.</title>
        <authorList>
            <person name="Lin S.-Y."/>
            <person name="Tsai C.-F."/>
            <person name="Young C.-C."/>
        </authorList>
    </citation>
    <scope>NUCLEOTIDE SEQUENCE [LARGE SCALE GENOMIC DNA]</scope>
    <source>
        <strain evidence="1 2">CC-CFT501</strain>
    </source>
</reference>
<protein>
    <submittedName>
        <fullName evidence="1">Uncharacterized protein</fullName>
    </submittedName>
</protein>
<dbReference type="RefSeq" id="WP_147705715.1">
    <property type="nucleotide sequence ID" value="NZ_VDUY01000008.1"/>
</dbReference>
<organism evidence="1 2">
    <name type="scientific">Zeimonas arvi</name>
    <dbReference type="NCBI Taxonomy" id="2498847"/>
    <lineage>
        <taxon>Bacteria</taxon>
        <taxon>Pseudomonadati</taxon>
        <taxon>Pseudomonadota</taxon>
        <taxon>Betaproteobacteria</taxon>
        <taxon>Burkholderiales</taxon>
        <taxon>Burkholderiaceae</taxon>
        <taxon>Zeimonas</taxon>
    </lineage>
</organism>
<dbReference type="EMBL" id="VDUY01000008">
    <property type="protein sequence ID" value="TXL63561.1"/>
    <property type="molecule type" value="Genomic_DNA"/>
</dbReference>
<dbReference type="AlphaFoldDB" id="A0A5C8NRQ1"/>
<keyword evidence="2" id="KW-1185">Reference proteome</keyword>
<sequence>MIGHCLDPQADHEPDFATATSISELADMVAMSPKRTAVDWAEGVRVANLAKAGEQLPVERHAFLYGIAAMKNRSTQRELNEAVLRLEDQA</sequence>
<gene>
    <name evidence="1" type="ORF">FHP08_17145</name>
</gene>